<dbReference type="SMART" id="SM00304">
    <property type="entry name" value="HAMP"/>
    <property type="match status" value="1"/>
</dbReference>
<organism evidence="4 5">
    <name type="scientific">Hydrocarboniclastica marina</name>
    <dbReference type="NCBI Taxonomy" id="2259620"/>
    <lineage>
        <taxon>Bacteria</taxon>
        <taxon>Pseudomonadati</taxon>
        <taxon>Pseudomonadota</taxon>
        <taxon>Gammaproteobacteria</taxon>
        <taxon>Alteromonadales</taxon>
        <taxon>Alteromonadaceae</taxon>
        <taxon>Hydrocarboniclastica</taxon>
    </lineage>
</organism>
<evidence type="ECO:0000259" key="2">
    <source>
        <dbReference type="PROSITE" id="PS50885"/>
    </source>
</evidence>
<dbReference type="InterPro" id="IPR043128">
    <property type="entry name" value="Rev_trsase/Diguanyl_cyclase"/>
</dbReference>
<keyword evidence="5" id="KW-1185">Reference proteome</keyword>
<feature type="domain" description="HAMP" evidence="2">
    <location>
        <begin position="181"/>
        <end position="234"/>
    </location>
</feature>
<dbReference type="InterPro" id="IPR029787">
    <property type="entry name" value="Nucleotide_cyclase"/>
</dbReference>
<sequence length="405" mass="45142">MFRFRKLSIKYKLMLVVILTTSLALVISVASMVVYDREKQREILSEEMTVLTQVIASRSAAALSFNDVTRATENLAALLFRRSIVSACMYSAPGHLFAKALAAGAPSQCEARPRPEGRYFDGGYLMVSQPVVLNRQRIGTVVVRTDLSDLDRRLANQVIANALILILALFAALLLTSRLQRMIYEPIVRLGEVAHRVTFDGNYSTRASTTNEDEIGETVHAFNAMLTRIEQDKKQLTAIAYYDTLTMLPNRRSFTERLEKLLEDANSGQSRGRVGIIFVDLDRFKQVNDTLGHDVGDLFLQSCARRLESAMPTTGTAFRLAGDEFTVLQTDIVREEDLAATARRILENFEPPFSWPGGELNMSASIGGAISESSDDVSSLLKKADLAVYRAKDEGRNNYQFFART</sequence>
<dbReference type="SMART" id="SM00267">
    <property type="entry name" value="GGDEF"/>
    <property type="match status" value="1"/>
</dbReference>
<keyword evidence="1" id="KW-1133">Transmembrane helix</keyword>
<dbReference type="InterPro" id="IPR052163">
    <property type="entry name" value="DGC-Regulatory_Protein"/>
</dbReference>
<evidence type="ECO:0000313" key="4">
    <source>
        <dbReference type="EMBL" id="QCF25484.1"/>
    </source>
</evidence>
<dbReference type="NCBIfam" id="TIGR00254">
    <property type="entry name" value="GGDEF"/>
    <property type="match status" value="1"/>
</dbReference>
<dbReference type="OrthoDB" id="5905478at2"/>
<dbReference type="Pfam" id="PF00672">
    <property type="entry name" value="HAMP"/>
    <property type="match status" value="1"/>
</dbReference>
<dbReference type="RefSeq" id="WP_136547808.1">
    <property type="nucleotide sequence ID" value="NZ_CP031093.1"/>
</dbReference>
<dbReference type="EMBL" id="CP031093">
    <property type="protein sequence ID" value="QCF25484.1"/>
    <property type="molecule type" value="Genomic_DNA"/>
</dbReference>
<dbReference type="AlphaFoldDB" id="A0A4P7XGB9"/>
<dbReference type="Gene3D" id="3.30.70.270">
    <property type="match status" value="1"/>
</dbReference>
<dbReference type="PANTHER" id="PTHR46663:SF3">
    <property type="entry name" value="SLL0267 PROTEIN"/>
    <property type="match status" value="1"/>
</dbReference>
<dbReference type="SUPFAM" id="SSF158472">
    <property type="entry name" value="HAMP domain-like"/>
    <property type="match status" value="1"/>
</dbReference>
<keyword evidence="1" id="KW-0812">Transmembrane</keyword>
<dbReference type="Proteomes" id="UP000298049">
    <property type="component" value="Chromosome"/>
</dbReference>
<accession>A0A4P7XGB9</accession>
<dbReference type="InterPro" id="IPR000160">
    <property type="entry name" value="GGDEF_dom"/>
</dbReference>
<dbReference type="GO" id="GO:0016020">
    <property type="term" value="C:membrane"/>
    <property type="evidence" value="ECO:0007669"/>
    <property type="project" value="InterPro"/>
</dbReference>
<dbReference type="PROSITE" id="PS50885">
    <property type="entry name" value="HAMP"/>
    <property type="match status" value="1"/>
</dbReference>
<dbReference type="Pfam" id="PF17152">
    <property type="entry name" value="CHASE8"/>
    <property type="match status" value="1"/>
</dbReference>
<feature type="transmembrane region" description="Helical" evidence="1">
    <location>
        <begin position="158"/>
        <end position="176"/>
    </location>
</feature>
<dbReference type="InterPro" id="IPR003660">
    <property type="entry name" value="HAMP_dom"/>
</dbReference>
<dbReference type="GO" id="GO:0007165">
    <property type="term" value="P:signal transduction"/>
    <property type="evidence" value="ECO:0007669"/>
    <property type="project" value="InterPro"/>
</dbReference>
<dbReference type="InterPro" id="IPR033417">
    <property type="entry name" value="CHASE8"/>
</dbReference>
<dbReference type="KEGG" id="hmi:soil367_05820"/>
<evidence type="ECO:0000259" key="3">
    <source>
        <dbReference type="PROSITE" id="PS50887"/>
    </source>
</evidence>
<gene>
    <name evidence="4" type="ORF">soil367_05820</name>
</gene>
<dbReference type="Gene3D" id="6.10.340.10">
    <property type="match status" value="1"/>
</dbReference>
<feature type="domain" description="GGDEF" evidence="3">
    <location>
        <begin position="272"/>
        <end position="404"/>
    </location>
</feature>
<dbReference type="CDD" id="cd06225">
    <property type="entry name" value="HAMP"/>
    <property type="match status" value="1"/>
</dbReference>
<dbReference type="SUPFAM" id="SSF55073">
    <property type="entry name" value="Nucleotide cyclase"/>
    <property type="match status" value="1"/>
</dbReference>
<name>A0A4P7XGB9_9ALTE</name>
<dbReference type="PROSITE" id="PS50887">
    <property type="entry name" value="GGDEF"/>
    <property type="match status" value="1"/>
</dbReference>
<reference evidence="4 5" key="1">
    <citation type="submission" date="2018-07" db="EMBL/GenBank/DDBJ databases">
        <title>Marsedoiliclastica nanhaica gen. nov. sp. nov., a novel marine hydrocarbonoclastic bacterium isolated from an in-situ enriched hydrocarbon-degrading consortium in deep-sea sediment.</title>
        <authorList>
            <person name="Dong C."/>
            <person name="Ma T."/>
            <person name="Liu R."/>
            <person name="Shao Z."/>
        </authorList>
    </citation>
    <scope>NUCLEOTIDE SEQUENCE [LARGE SCALE GENOMIC DNA]</scope>
    <source>
        <strain evidence="5">soil36-7</strain>
    </source>
</reference>
<evidence type="ECO:0000313" key="5">
    <source>
        <dbReference type="Proteomes" id="UP000298049"/>
    </source>
</evidence>
<proteinExistence type="predicted"/>
<protein>
    <submittedName>
        <fullName evidence="4">Sensor domain-containing diguanylate cyclase</fullName>
    </submittedName>
</protein>
<evidence type="ECO:0000256" key="1">
    <source>
        <dbReference type="SAM" id="Phobius"/>
    </source>
</evidence>
<dbReference type="PANTHER" id="PTHR46663">
    <property type="entry name" value="DIGUANYLATE CYCLASE DGCT-RELATED"/>
    <property type="match status" value="1"/>
</dbReference>
<dbReference type="CDD" id="cd01949">
    <property type="entry name" value="GGDEF"/>
    <property type="match status" value="1"/>
</dbReference>
<dbReference type="Pfam" id="PF00990">
    <property type="entry name" value="GGDEF"/>
    <property type="match status" value="1"/>
</dbReference>
<keyword evidence="1" id="KW-0472">Membrane</keyword>